<keyword evidence="2" id="KW-1133">Transmembrane helix</keyword>
<reference evidence="3" key="1">
    <citation type="submission" date="2022-04" db="EMBL/GenBank/DDBJ databases">
        <title>A functionally conserved STORR gene fusion in Papaver species that diverged 16.8 million years ago.</title>
        <authorList>
            <person name="Catania T."/>
        </authorList>
    </citation>
    <scope>NUCLEOTIDE SEQUENCE</scope>
    <source>
        <strain evidence="3">S-188037</strain>
    </source>
</reference>
<accession>A0AAD4SFU6</accession>
<name>A0AAD4SFU6_9MAGN</name>
<organism evidence="3 4">
    <name type="scientific">Papaver atlanticum</name>
    <dbReference type="NCBI Taxonomy" id="357466"/>
    <lineage>
        <taxon>Eukaryota</taxon>
        <taxon>Viridiplantae</taxon>
        <taxon>Streptophyta</taxon>
        <taxon>Embryophyta</taxon>
        <taxon>Tracheophyta</taxon>
        <taxon>Spermatophyta</taxon>
        <taxon>Magnoliopsida</taxon>
        <taxon>Ranunculales</taxon>
        <taxon>Papaveraceae</taxon>
        <taxon>Papaveroideae</taxon>
        <taxon>Papaver</taxon>
    </lineage>
</organism>
<proteinExistence type="predicted"/>
<keyword evidence="2" id="KW-0472">Membrane</keyword>
<evidence type="ECO:0000313" key="4">
    <source>
        <dbReference type="Proteomes" id="UP001202328"/>
    </source>
</evidence>
<keyword evidence="2" id="KW-0812">Transmembrane</keyword>
<comment type="caution">
    <text evidence="3">The sequence shown here is derived from an EMBL/GenBank/DDBJ whole genome shotgun (WGS) entry which is preliminary data.</text>
</comment>
<evidence type="ECO:0000313" key="3">
    <source>
        <dbReference type="EMBL" id="KAI3903145.1"/>
    </source>
</evidence>
<evidence type="ECO:0000256" key="2">
    <source>
        <dbReference type="SAM" id="Phobius"/>
    </source>
</evidence>
<protein>
    <submittedName>
        <fullName evidence="3">Uncharacterized protein</fullName>
    </submittedName>
</protein>
<feature type="region of interest" description="Disordered" evidence="1">
    <location>
        <begin position="34"/>
        <end position="79"/>
    </location>
</feature>
<dbReference type="Proteomes" id="UP001202328">
    <property type="component" value="Unassembled WGS sequence"/>
</dbReference>
<feature type="region of interest" description="Disordered" evidence="1">
    <location>
        <begin position="416"/>
        <end position="436"/>
    </location>
</feature>
<evidence type="ECO:0000256" key="1">
    <source>
        <dbReference type="SAM" id="MobiDB-lite"/>
    </source>
</evidence>
<feature type="compositionally biased region" description="Low complexity" evidence="1">
    <location>
        <begin position="416"/>
        <end position="430"/>
    </location>
</feature>
<gene>
    <name evidence="3" type="ORF">MKW98_031799</name>
</gene>
<feature type="compositionally biased region" description="Polar residues" evidence="1">
    <location>
        <begin position="44"/>
        <end position="53"/>
    </location>
</feature>
<dbReference type="EMBL" id="JAJJMB010011222">
    <property type="protein sequence ID" value="KAI3903145.1"/>
    <property type="molecule type" value="Genomic_DNA"/>
</dbReference>
<dbReference type="PANTHER" id="PTHR35490">
    <property type="entry name" value="BACTERIOPHAGE N4 ADSORPTION B PROTEIN"/>
    <property type="match status" value="1"/>
</dbReference>
<keyword evidence="4" id="KW-1185">Reference proteome</keyword>
<sequence length="436" mass="48335">MPTFTAISIDSLLDRSLAPRKLILKLERRNTTHIPPTVKEIPNPKQQSQQHGVSPSPLLYTTPETTPIPDSSSSFPPSPYIVNHKRRGPRLRSVSQDHIPVSVHQNGDADKIDVKDVTAVPEFSFASSAPVCEEEEVVGSNGVDDDKIGRHSLGDDSVEKTENLVVNSGGSNGCERDYEFDHLFDSQEPQQSMGLIGNSKNFLDVVVPEDNGGVEQEESLVLTTTVGEFYDAYEELSSEGGASSSLRDFEAELREIRLNLLMEIEKRRQAEESFNKMQTHWQQLQRRLAAIGLKLPADPIFTEKDKDSTSDIAADLCQQIHNARIVSNSIGRATAKAEAEMEIKSQIESKNFEIARLSDRLHYYEVVNAEMSQRNQEAIEMERRLRQRRKSRQRWGIWSSVGAVVVVGTVALLWSSDSGSSSSATSVSDSPGGADK</sequence>
<dbReference type="AlphaFoldDB" id="A0AAD4SFU6"/>
<feature type="transmembrane region" description="Helical" evidence="2">
    <location>
        <begin position="395"/>
        <end position="414"/>
    </location>
</feature>
<dbReference type="PANTHER" id="PTHR35490:SF2">
    <property type="entry name" value="BACTERIOPHAGE N4 ADSORPTION B PROTEIN"/>
    <property type="match status" value="1"/>
</dbReference>